<reference evidence="4" key="3">
    <citation type="submission" date="2020-09" db="EMBL/GenBank/DDBJ databases">
        <authorList>
            <person name="Sun Q."/>
            <person name="Zhou Y."/>
        </authorList>
    </citation>
    <scope>NUCLEOTIDE SEQUENCE</scope>
    <source>
        <strain evidence="4">CGMCC 1.14984</strain>
    </source>
</reference>
<dbReference type="AlphaFoldDB" id="A0A8J3EP04"/>
<dbReference type="SUPFAM" id="SSF56281">
    <property type="entry name" value="Metallo-hydrolase/oxidoreductase"/>
    <property type="match status" value="1"/>
</dbReference>
<evidence type="ECO:0000313" key="6">
    <source>
        <dbReference type="Proteomes" id="UP000621856"/>
    </source>
</evidence>
<dbReference type="PANTHER" id="PTHR42951">
    <property type="entry name" value="METALLO-BETA-LACTAMASE DOMAIN-CONTAINING"/>
    <property type="match status" value="1"/>
</dbReference>
<keyword evidence="7" id="KW-1185">Reference proteome</keyword>
<dbReference type="EMBL" id="VCJR02000001">
    <property type="protein sequence ID" value="NHK26671.1"/>
    <property type="molecule type" value="Genomic_DNA"/>
</dbReference>
<dbReference type="Proteomes" id="UP000621856">
    <property type="component" value="Unassembled WGS sequence"/>
</dbReference>
<dbReference type="SMART" id="SM00849">
    <property type="entry name" value="Lactamase_B"/>
    <property type="match status" value="1"/>
</dbReference>
<dbReference type="InterPro" id="IPR036866">
    <property type="entry name" value="RibonucZ/Hydroxyglut_hydro"/>
</dbReference>
<feature type="signal peptide" evidence="2">
    <location>
        <begin position="1"/>
        <end position="23"/>
    </location>
</feature>
<evidence type="ECO:0000256" key="2">
    <source>
        <dbReference type="SAM" id="SignalP"/>
    </source>
</evidence>
<dbReference type="Proteomes" id="UP000818603">
    <property type="component" value="Unassembled WGS sequence"/>
</dbReference>
<dbReference type="RefSeq" id="WP_155136638.1">
    <property type="nucleotide sequence ID" value="NZ_BMGZ01000001.1"/>
</dbReference>
<evidence type="ECO:0000256" key="1">
    <source>
        <dbReference type="ARBA" id="ARBA00005250"/>
    </source>
</evidence>
<dbReference type="GO" id="GO:0017001">
    <property type="term" value="P:antibiotic catabolic process"/>
    <property type="evidence" value="ECO:0007669"/>
    <property type="project" value="UniProtKB-ARBA"/>
</dbReference>
<dbReference type="CDD" id="cd16282">
    <property type="entry name" value="metallo-hydrolase-like_MBL-fold"/>
    <property type="match status" value="1"/>
</dbReference>
<protein>
    <submittedName>
        <fullName evidence="4">Cyclase</fullName>
    </submittedName>
    <submittedName>
        <fullName evidence="5">MBL fold metallo-hydrolase</fullName>
    </submittedName>
</protein>
<evidence type="ECO:0000313" key="5">
    <source>
        <dbReference type="EMBL" id="NHK26671.1"/>
    </source>
</evidence>
<evidence type="ECO:0000313" key="7">
    <source>
        <dbReference type="Proteomes" id="UP000818603"/>
    </source>
</evidence>
<feature type="domain" description="Metallo-beta-lactamase" evidence="3">
    <location>
        <begin position="46"/>
        <end position="221"/>
    </location>
</feature>
<evidence type="ECO:0000259" key="3">
    <source>
        <dbReference type="SMART" id="SM00849"/>
    </source>
</evidence>
<dbReference type="EMBL" id="BMGZ01000001">
    <property type="protein sequence ID" value="GGH93051.1"/>
    <property type="molecule type" value="Genomic_DNA"/>
</dbReference>
<organism evidence="4 6">
    <name type="scientific">Aquisalinus luteolus</name>
    <dbReference type="NCBI Taxonomy" id="1566827"/>
    <lineage>
        <taxon>Bacteria</taxon>
        <taxon>Pseudomonadati</taxon>
        <taxon>Pseudomonadota</taxon>
        <taxon>Alphaproteobacteria</taxon>
        <taxon>Parvularculales</taxon>
        <taxon>Parvularculaceae</taxon>
        <taxon>Aquisalinus</taxon>
    </lineage>
</organism>
<evidence type="ECO:0000313" key="4">
    <source>
        <dbReference type="EMBL" id="GGH93051.1"/>
    </source>
</evidence>
<reference evidence="5 7" key="2">
    <citation type="submission" date="2020-02" db="EMBL/GenBank/DDBJ databases">
        <title>Genome sequence of Parvularcula flava strain NH6-79.</title>
        <authorList>
            <person name="Abdul Karim M.H."/>
            <person name="Lam M.Q."/>
            <person name="Chen S.J."/>
            <person name="Yahya A."/>
            <person name="Shahir S."/>
            <person name="Shamsir M.S."/>
            <person name="Chong C.S."/>
        </authorList>
    </citation>
    <scope>NUCLEOTIDE SEQUENCE [LARGE SCALE GENOMIC DNA]</scope>
    <source>
        <strain evidence="5 7">NH6-79</strain>
    </source>
</reference>
<dbReference type="InterPro" id="IPR050855">
    <property type="entry name" value="NDM-1-like"/>
</dbReference>
<accession>A0A8J3EP04</accession>
<comment type="caution">
    <text evidence="4">The sequence shown here is derived from an EMBL/GenBank/DDBJ whole genome shotgun (WGS) entry which is preliminary data.</text>
</comment>
<name>A0A8J3EP04_9PROT</name>
<keyword evidence="2" id="KW-0732">Signal</keyword>
<comment type="similarity">
    <text evidence="1">Belongs to the metallo-beta-lactamase superfamily. Class-B beta-lactamase family.</text>
</comment>
<dbReference type="Gene3D" id="3.60.15.10">
    <property type="entry name" value="Ribonuclease Z/Hydroxyacylglutathione hydrolase-like"/>
    <property type="match status" value="1"/>
</dbReference>
<dbReference type="PANTHER" id="PTHR42951:SF4">
    <property type="entry name" value="ACYL-COENZYME A THIOESTERASE MBLAC2"/>
    <property type="match status" value="1"/>
</dbReference>
<feature type="chain" id="PRO_5035306065" evidence="2">
    <location>
        <begin position="24"/>
        <end position="306"/>
    </location>
</feature>
<reference evidence="4" key="1">
    <citation type="journal article" date="2014" name="Int. J. Syst. Evol. Microbiol.">
        <title>Complete genome sequence of Corynebacterium casei LMG S-19264T (=DSM 44701T), isolated from a smear-ripened cheese.</title>
        <authorList>
            <consortium name="US DOE Joint Genome Institute (JGI-PGF)"/>
            <person name="Walter F."/>
            <person name="Albersmeier A."/>
            <person name="Kalinowski J."/>
            <person name="Ruckert C."/>
        </authorList>
    </citation>
    <scope>NUCLEOTIDE SEQUENCE</scope>
    <source>
        <strain evidence="4">CGMCC 1.14984</strain>
    </source>
</reference>
<proteinExistence type="inferred from homology"/>
<sequence>MKARFLTTAAAGTALVAAGIAHAQDEEVTIEATDLGGGIYMLVGQGGNIGISAGPDGVLMIDDQFDRLSENILAKVEEITGGQELKYVLNTHYHGDHTGGNEAMTAAGGTIVAHANVRVRLASGEEPRSDEALPVITHEDGMTFFWNDNEIQIHHVPSAHTDGDSMVYIPNLNIIHTGDTLFSGRYPYIDLDGGGSVDGYIANLANIVEMADEDTQIIPGHGPLSTEADVLALHDVLVDAKAAVQALVDEGMSEDEIVAADPLAEWNETYAWGFINGERMTRTLVKDLTTEMSHEDMDHSDADHDH</sequence>
<dbReference type="Pfam" id="PF00753">
    <property type="entry name" value="Lactamase_B"/>
    <property type="match status" value="1"/>
</dbReference>
<gene>
    <name evidence="5" type="ORF">FF098_001960</name>
    <name evidence="4" type="ORF">GCM10011355_03980</name>
</gene>
<dbReference type="InterPro" id="IPR001279">
    <property type="entry name" value="Metallo-B-lactamas"/>
</dbReference>